<reference evidence="9" key="1">
    <citation type="submission" date="2013-01" db="EMBL/GenBank/DDBJ databases">
        <title>Draft Genome Sequence of a Mulberry Tree, Morus notabilis C.K. Schneid.</title>
        <authorList>
            <person name="He N."/>
            <person name="Zhao S."/>
        </authorList>
    </citation>
    <scope>NUCLEOTIDE SEQUENCE</scope>
</reference>
<evidence type="ECO:0000256" key="1">
    <source>
        <dbReference type="ARBA" id="ARBA00004245"/>
    </source>
</evidence>
<evidence type="ECO:0000256" key="2">
    <source>
        <dbReference type="ARBA" id="ARBA00005885"/>
    </source>
</evidence>
<dbReference type="PANTHER" id="PTHR46372">
    <property type="entry name" value="PROTEIN WVD2-LIKE 3"/>
    <property type="match status" value="1"/>
</dbReference>
<dbReference type="Proteomes" id="UP000030645">
    <property type="component" value="Unassembled WGS sequence"/>
</dbReference>
<organism evidence="8 9">
    <name type="scientific">Morus notabilis</name>
    <dbReference type="NCBI Taxonomy" id="981085"/>
    <lineage>
        <taxon>Eukaryota</taxon>
        <taxon>Viridiplantae</taxon>
        <taxon>Streptophyta</taxon>
        <taxon>Embryophyta</taxon>
        <taxon>Tracheophyta</taxon>
        <taxon>Spermatophyta</taxon>
        <taxon>Magnoliopsida</taxon>
        <taxon>eudicotyledons</taxon>
        <taxon>Gunneridae</taxon>
        <taxon>Pentapetalae</taxon>
        <taxon>rosids</taxon>
        <taxon>fabids</taxon>
        <taxon>Rosales</taxon>
        <taxon>Moraceae</taxon>
        <taxon>Moreae</taxon>
        <taxon>Morus</taxon>
    </lineage>
</organism>
<dbReference type="Pfam" id="PF06886">
    <property type="entry name" value="TPX2"/>
    <property type="match status" value="1"/>
</dbReference>
<keyword evidence="3" id="KW-0963">Cytoplasm</keyword>
<accession>W9QLC0</accession>
<feature type="compositionally biased region" description="Polar residues" evidence="6">
    <location>
        <begin position="344"/>
        <end position="359"/>
    </location>
</feature>
<keyword evidence="5" id="KW-0206">Cytoskeleton</keyword>
<evidence type="ECO:0000313" key="8">
    <source>
        <dbReference type="EMBL" id="EXB29871.1"/>
    </source>
</evidence>
<dbReference type="STRING" id="981085.W9QLC0"/>
<feature type="compositionally biased region" description="Basic and acidic residues" evidence="6">
    <location>
        <begin position="107"/>
        <end position="126"/>
    </location>
</feature>
<dbReference type="GO" id="GO:0000226">
    <property type="term" value="P:microtubule cytoskeleton organization"/>
    <property type="evidence" value="ECO:0007669"/>
    <property type="project" value="InterPro"/>
</dbReference>
<dbReference type="EMBL" id="KE343450">
    <property type="protein sequence ID" value="EXB29871.1"/>
    <property type="molecule type" value="Genomic_DNA"/>
</dbReference>
<feature type="compositionally biased region" description="Low complexity" evidence="6">
    <location>
        <begin position="178"/>
        <end position="189"/>
    </location>
</feature>
<proteinExistence type="inferred from homology"/>
<dbReference type="InterPro" id="IPR044806">
    <property type="entry name" value="WVD2/WDL1-4"/>
</dbReference>
<evidence type="ECO:0000256" key="5">
    <source>
        <dbReference type="ARBA" id="ARBA00023212"/>
    </source>
</evidence>
<feature type="region of interest" description="Disordered" evidence="6">
    <location>
        <begin position="294"/>
        <end position="403"/>
    </location>
</feature>
<dbReference type="AlphaFoldDB" id="W9QLC0"/>
<evidence type="ECO:0000256" key="6">
    <source>
        <dbReference type="SAM" id="MobiDB-lite"/>
    </source>
</evidence>
<evidence type="ECO:0000259" key="7">
    <source>
        <dbReference type="Pfam" id="PF06886"/>
    </source>
</evidence>
<feature type="compositionally biased region" description="Basic and acidic residues" evidence="6">
    <location>
        <begin position="80"/>
        <end position="97"/>
    </location>
</feature>
<dbReference type="GO" id="GO:0005874">
    <property type="term" value="C:microtubule"/>
    <property type="evidence" value="ECO:0007669"/>
    <property type="project" value="UniProtKB-KW"/>
</dbReference>
<sequence length="403" mass="43924">MAVILRFLYCSVMGMEVTDICMDVESASVAKYPKHVSQDSDPESIPNHNVTLESHVHVNGDHELKDLEDSTEVKEYEVKECTNENHSKPCHGEKSNEEPNVVSSDLGDGHPADKVHLDCEKTKDQNKATLSHVSKHGAGNVRIKPTVPQPFALATEKRASSGPRPGGAVCAGNGAKKSLNTSNLQNLNTGKKNQPTSPSVPRKPLQPDNKKHPDEEDSCSVVSSATVSTRKSRTTVASAPLFKSTERAEKRKEFYSKLEEKHQALEAEKTQSEARTKAAIKQLRKSLMFKANPMPSFYHEGPPPKIELKKLPPTRAKSPKLGRRKSCSDTVDKVKGKSERGNRHSTGSYNEEATNSGPINTKDKTNLHSGDGNVCNSNDKADTNNGIPANINGQGNVDITVHS</sequence>
<evidence type="ECO:0000256" key="4">
    <source>
        <dbReference type="ARBA" id="ARBA00022701"/>
    </source>
</evidence>
<feature type="region of interest" description="Disordered" evidence="6">
    <location>
        <begin position="80"/>
        <end position="249"/>
    </location>
</feature>
<dbReference type="eggNOG" id="ENOG502RERJ">
    <property type="taxonomic scope" value="Eukaryota"/>
</dbReference>
<evidence type="ECO:0000256" key="3">
    <source>
        <dbReference type="ARBA" id="ARBA00022490"/>
    </source>
</evidence>
<feature type="domain" description="TPX2 C-terminal" evidence="7">
    <location>
        <begin position="242"/>
        <end position="306"/>
    </location>
</feature>
<dbReference type="GO" id="GO:0008017">
    <property type="term" value="F:microtubule binding"/>
    <property type="evidence" value="ECO:0007669"/>
    <property type="project" value="InterPro"/>
</dbReference>
<protein>
    <recommendedName>
        <fullName evidence="7">TPX2 C-terminal domain-containing protein</fullName>
    </recommendedName>
</protein>
<name>W9QLC0_9ROSA</name>
<comment type="subcellular location">
    <subcellularLocation>
        <location evidence="1">Cytoplasm</location>
        <location evidence="1">Cytoskeleton</location>
    </subcellularLocation>
</comment>
<feature type="compositionally biased region" description="Polar residues" evidence="6">
    <location>
        <begin position="190"/>
        <end position="199"/>
    </location>
</feature>
<comment type="similarity">
    <text evidence="2">Belongs to the TPX2 family.</text>
</comment>
<keyword evidence="4" id="KW-0493">Microtubule</keyword>
<feature type="compositionally biased region" description="Polar residues" evidence="6">
    <location>
        <begin position="374"/>
        <end position="403"/>
    </location>
</feature>
<feature type="compositionally biased region" description="Low complexity" evidence="6">
    <location>
        <begin position="220"/>
        <end position="239"/>
    </location>
</feature>
<dbReference type="PANTHER" id="PTHR46372:SF2">
    <property type="entry name" value="PROTEIN WVD2-LIKE 3"/>
    <property type="match status" value="1"/>
</dbReference>
<keyword evidence="9" id="KW-1185">Reference proteome</keyword>
<evidence type="ECO:0000313" key="9">
    <source>
        <dbReference type="Proteomes" id="UP000030645"/>
    </source>
</evidence>
<gene>
    <name evidence="8" type="ORF">L484_016361</name>
</gene>
<feature type="compositionally biased region" description="Basic and acidic residues" evidence="6">
    <location>
        <begin position="326"/>
        <end position="342"/>
    </location>
</feature>
<dbReference type="InterPro" id="IPR027329">
    <property type="entry name" value="TPX2_C"/>
</dbReference>